<dbReference type="AlphaFoldDB" id="A0A1F8BLD6"/>
<evidence type="ECO:0000256" key="3">
    <source>
        <dbReference type="ARBA" id="ARBA00022676"/>
    </source>
</evidence>
<keyword evidence="4" id="KW-0808">Transferase</keyword>
<comment type="subcellular location">
    <subcellularLocation>
        <location evidence="1">Cell membrane</location>
        <topology evidence="1">Multi-pass membrane protein</topology>
    </subcellularLocation>
</comment>
<feature type="transmembrane region" description="Helical" evidence="8">
    <location>
        <begin position="72"/>
        <end position="89"/>
    </location>
</feature>
<dbReference type="GO" id="GO:0010041">
    <property type="term" value="P:response to iron(III) ion"/>
    <property type="evidence" value="ECO:0007669"/>
    <property type="project" value="TreeGrafter"/>
</dbReference>
<dbReference type="Proteomes" id="UP000176725">
    <property type="component" value="Unassembled WGS sequence"/>
</dbReference>
<dbReference type="InterPro" id="IPR050297">
    <property type="entry name" value="LipidA_mod_glycosyltrf_83"/>
</dbReference>
<evidence type="ECO:0000256" key="1">
    <source>
        <dbReference type="ARBA" id="ARBA00004651"/>
    </source>
</evidence>
<feature type="transmembrane region" description="Helical" evidence="8">
    <location>
        <begin position="400"/>
        <end position="418"/>
    </location>
</feature>
<feature type="transmembrane region" description="Helical" evidence="8">
    <location>
        <begin position="119"/>
        <end position="139"/>
    </location>
</feature>
<evidence type="ECO:0000313" key="10">
    <source>
        <dbReference type="EMBL" id="OGM64853.1"/>
    </source>
</evidence>
<feature type="transmembrane region" description="Helical" evidence="8">
    <location>
        <begin position="7"/>
        <end position="23"/>
    </location>
</feature>
<dbReference type="GO" id="GO:0016763">
    <property type="term" value="F:pentosyltransferase activity"/>
    <property type="evidence" value="ECO:0007669"/>
    <property type="project" value="TreeGrafter"/>
</dbReference>
<keyword evidence="7 8" id="KW-0472">Membrane</keyword>
<evidence type="ECO:0000256" key="7">
    <source>
        <dbReference type="ARBA" id="ARBA00023136"/>
    </source>
</evidence>
<dbReference type="GO" id="GO:0005886">
    <property type="term" value="C:plasma membrane"/>
    <property type="evidence" value="ECO:0007669"/>
    <property type="project" value="UniProtKB-SubCell"/>
</dbReference>
<evidence type="ECO:0000256" key="6">
    <source>
        <dbReference type="ARBA" id="ARBA00022989"/>
    </source>
</evidence>
<comment type="caution">
    <text evidence="10">The sequence shown here is derived from an EMBL/GenBank/DDBJ whole genome shotgun (WGS) entry which is preliminary data.</text>
</comment>
<feature type="transmembrane region" description="Helical" evidence="8">
    <location>
        <begin position="96"/>
        <end position="113"/>
    </location>
</feature>
<feature type="transmembrane region" description="Helical" evidence="8">
    <location>
        <begin position="335"/>
        <end position="353"/>
    </location>
</feature>
<name>A0A1F8BLD6_9BACT</name>
<dbReference type="PANTHER" id="PTHR33908">
    <property type="entry name" value="MANNOSYLTRANSFERASE YKCB-RELATED"/>
    <property type="match status" value="1"/>
</dbReference>
<dbReference type="Pfam" id="PF13231">
    <property type="entry name" value="PMT_2"/>
    <property type="match status" value="1"/>
</dbReference>
<feature type="transmembrane region" description="Helical" evidence="8">
    <location>
        <begin position="359"/>
        <end position="379"/>
    </location>
</feature>
<proteinExistence type="predicted"/>
<feature type="transmembrane region" description="Helical" evidence="8">
    <location>
        <begin position="213"/>
        <end position="234"/>
    </location>
</feature>
<evidence type="ECO:0000256" key="4">
    <source>
        <dbReference type="ARBA" id="ARBA00022679"/>
    </source>
</evidence>
<gene>
    <name evidence="10" type="ORF">A2893_04335</name>
</gene>
<sequence length="567" mass="65780">MKKYIPLFVLGISIFLAILTRFYKLGDAPSGLYLDEAAQGYNAYSILKTGKDEFGKSFPIVFRSFTDFKTPIYIYLIVPLIPIFGLTKFTVRFPSFLFSIFTLPILYLLLKEITPKKYAFQLSLLTTFLLSISPWHILFGRTNFECNVALFFFLTGLYFFYLGLKKPKVLLLSVIFFAIAIPSYHAQRIFTPLMVILLFFRHREKLLAKSHKNYLLICTFVVFILLLPTLSVAATPGFLVRATGLNIFSHTRQLPAGFLDTYSGPLGFFINGSWFLTVREFLSLYVSYFSSRNMFILGDSGLRSSFPDLSTFFLWQFPFYLYGLFKIIKNKDLGELRFITISMLLFSPLPAAVTRDPYSTIRSLQMVIPLLIIISLGIIESYQMLKKYIILRLKLMKMSFYVFTAFFISVAVVTYSFARLYSSVIILNEYYRAEEWNYGFEQIAATIQKLDQNFPVVVDNSRTEPYSQLLFFMKFDPETYQKENFEVSLSEYYTNMGRNKTKRIGRIVTRPIDWEKDLSVEQYLVGDSLSISYEQIERHNLNLINEIKFPDGRVAFLVVKTNPKVVN</sequence>
<protein>
    <recommendedName>
        <fullName evidence="9">Glycosyltransferase RgtA/B/C/D-like domain-containing protein</fullName>
    </recommendedName>
</protein>
<reference evidence="10 11" key="1">
    <citation type="journal article" date="2016" name="Nat. Commun.">
        <title>Thousands of microbial genomes shed light on interconnected biogeochemical processes in an aquifer system.</title>
        <authorList>
            <person name="Anantharaman K."/>
            <person name="Brown C.T."/>
            <person name="Hug L.A."/>
            <person name="Sharon I."/>
            <person name="Castelle C.J."/>
            <person name="Probst A.J."/>
            <person name="Thomas B.C."/>
            <person name="Singh A."/>
            <person name="Wilkins M.J."/>
            <person name="Karaoz U."/>
            <person name="Brodie E.L."/>
            <person name="Williams K.H."/>
            <person name="Hubbard S.S."/>
            <person name="Banfield J.F."/>
        </authorList>
    </citation>
    <scope>NUCLEOTIDE SEQUENCE [LARGE SCALE GENOMIC DNA]</scope>
</reference>
<dbReference type="InterPro" id="IPR038731">
    <property type="entry name" value="RgtA/B/C-like"/>
</dbReference>
<evidence type="ECO:0000256" key="8">
    <source>
        <dbReference type="SAM" id="Phobius"/>
    </source>
</evidence>
<organism evidence="10 11">
    <name type="scientific">Candidatus Woesebacteria bacterium RIFCSPLOWO2_01_FULL_39_25</name>
    <dbReference type="NCBI Taxonomy" id="1802521"/>
    <lineage>
        <taxon>Bacteria</taxon>
        <taxon>Candidatus Woeseibacteriota</taxon>
    </lineage>
</organism>
<evidence type="ECO:0000313" key="11">
    <source>
        <dbReference type="Proteomes" id="UP000176725"/>
    </source>
</evidence>
<evidence type="ECO:0000259" key="9">
    <source>
        <dbReference type="Pfam" id="PF13231"/>
    </source>
</evidence>
<dbReference type="EMBL" id="MGHH01000007">
    <property type="protein sequence ID" value="OGM64853.1"/>
    <property type="molecule type" value="Genomic_DNA"/>
</dbReference>
<feature type="domain" description="Glycosyltransferase RgtA/B/C/D-like" evidence="9">
    <location>
        <begin position="69"/>
        <end position="224"/>
    </location>
</feature>
<keyword evidence="5 8" id="KW-0812">Transmembrane</keyword>
<feature type="transmembrane region" description="Helical" evidence="8">
    <location>
        <begin position="170"/>
        <end position="201"/>
    </location>
</feature>
<dbReference type="STRING" id="1802521.A2893_04335"/>
<evidence type="ECO:0000256" key="2">
    <source>
        <dbReference type="ARBA" id="ARBA00022475"/>
    </source>
</evidence>
<keyword evidence="2" id="KW-1003">Cell membrane</keyword>
<accession>A0A1F8BLD6</accession>
<keyword evidence="3" id="KW-0328">Glycosyltransferase</keyword>
<keyword evidence="6 8" id="KW-1133">Transmembrane helix</keyword>
<evidence type="ECO:0000256" key="5">
    <source>
        <dbReference type="ARBA" id="ARBA00022692"/>
    </source>
</evidence>
<dbReference type="GO" id="GO:0009103">
    <property type="term" value="P:lipopolysaccharide biosynthetic process"/>
    <property type="evidence" value="ECO:0007669"/>
    <property type="project" value="UniProtKB-ARBA"/>
</dbReference>
<feature type="transmembrane region" description="Helical" evidence="8">
    <location>
        <begin position="146"/>
        <end position="164"/>
    </location>
</feature>
<dbReference type="PANTHER" id="PTHR33908:SF3">
    <property type="entry name" value="UNDECAPRENYL PHOSPHATE-ALPHA-4-AMINO-4-DEOXY-L-ARABINOSE ARABINOSYL TRANSFERASE"/>
    <property type="match status" value="1"/>
</dbReference>